<feature type="domain" description="N-acetyltransferase" evidence="1">
    <location>
        <begin position="153"/>
        <end position="294"/>
    </location>
</feature>
<reference evidence="2 3" key="1">
    <citation type="submission" date="2018-06" db="EMBL/GenBank/DDBJ databases">
        <title>Genomic Encyclopedia of Archaeal and Bacterial Type Strains, Phase II (KMG-II): from individual species to whole genera.</title>
        <authorList>
            <person name="Goeker M."/>
        </authorList>
    </citation>
    <scope>NUCLEOTIDE SEQUENCE [LARGE SCALE GENOMIC DNA]</scope>
    <source>
        <strain evidence="2 3">KACC 16626</strain>
    </source>
</reference>
<gene>
    <name evidence="2" type="ORF">BJ095_10249</name>
</gene>
<name>A0A318TUF9_9BACL</name>
<sequence>MTGTIGISQDFKELAHFLAELNNQKAFHIGYCGLQADEIYETLQEDFVGDDGKISFLVARNSYGEIEAAIGLDIDEDTAEVWGPFNINAALTAQNQLWERLMQEYPKVRIFYFFLNKENIKQQDFMNMIQATKTGEHLILELERDNFVTLQNRKSTDFIQNDFQAFEALQSAAFPNTYYSAQTIASRLNEEHILKILKSEAGEMLGYAYYEVDLDMNEADLHYFAIAPAAQNQGYGTLLLKEVVTEIFNFSEINEMKLCVEAKNDKANHVYFKAGFVERDLLYSYKFNRSNERK</sequence>
<dbReference type="InterPro" id="IPR000182">
    <property type="entry name" value="GNAT_dom"/>
</dbReference>
<dbReference type="Pfam" id="PF00583">
    <property type="entry name" value="Acetyltransf_1"/>
    <property type="match status" value="1"/>
</dbReference>
<proteinExistence type="predicted"/>
<dbReference type="SUPFAM" id="SSF55729">
    <property type="entry name" value="Acyl-CoA N-acyltransferases (Nat)"/>
    <property type="match status" value="1"/>
</dbReference>
<dbReference type="CDD" id="cd04301">
    <property type="entry name" value="NAT_SF"/>
    <property type="match status" value="1"/>
</dbReference>
<dbReference type="GO" id="GO:0016747">
    <property type="term" value="F:acyltransferase activity, transferring groups other than amino-acyl groups"/>
    <property type="evidence" value="ECO:0007669"/>
    <property type="project" value="InterPro"/>
</dbReference>
<dbReference type="AlphaFoldDB" id="A0A318TUF9"/>
<protein>
    <recommendedName>
        <fullName evidence="1">N-acetyltransferase domain-containing protein</fullName>
    </recommendedName>
</protein>
<comment type="caution">
    <text evidence="2">The sequence shown here is derived from an EMBL/GenBank/DDBJ whole genome shotgun (WGS) entry which is preliminary data.</text>
</comment>
<dbReference type="RefSeq" id="WP_107936027.1">
    <property type="nucleotide sequence ID" value="NZ_PYWJ01000023.1"/>
</dbReference>
<organism evidence="2 3">
    <name type="scientific">Ureibacillus chungkukjangi</name>
    <dbReference type="NCBI Taxonomy" id="1202712"/>
    <lineage>
        <taxon>Bacteria</taxon>
        <taxon>Bacillati</taxon>
        <taxon>Bacillota</taxon>
        <taxon>Bacilli</taxon>
        <taxon>Bacillales</taxon>
        <taxon>Caryophanaceae</taxon>
        <taxon>Ureibacillus</taxon>
    </lineage>
</organism>
<keyword evidence="3" id="KW-1185">Reference proteome</keyword>
<evidence type="ECO:0000259" key="1">
    <source>
        <dbReference type="PROSITE" id="PS51186"/>
    </source>
</evidence>
<accession>A0A318TUF9</accession>
<dbReference type="PROSITE" id="PS51186">
    <property type="entry name" value="GNAT"/>
    <property type="match status" value="1"/>
</dbReference>
<dbReference type="Proteomes" id="UP000247416">
    <property type="component" value="Unassembled WGS sequence"/>
</dbReference>
<evidence type="ECO:0000313" key="2">
    <source>
        <dbReference type="EMBL" id="PYF08284.1"/>
    </source>
</evidence>
<dbReference type="Gene3D" id="3.40.630.30">
    <property type="match status" value="1"/>
</dbReference>
<dbReference type="OrthoDB" id="87299at2"/>
<dbReference type="EMBL" id="QJTJ01000002">
    <property type="protein sequence ID" value="PYF08284.1"/>
    <property type="molecule type" value="Genomic_DNA"/>
</dbReference>
<evidence type="ECO:0000313" key="3">
    <source>
        <dbReference type="Proteomes" id="UP000247416"/>
    </source>
</evidence>
<dbReference type="InterPro" id="IPR016181">
    <property type="entry name" value="Acyl_CoA_acyltransferase"/>
</dbReference>